<feature type="non-terminal residue" evidence="8">
    <location>
        <position position="1"/>
    </location>
</feature>
<dbReference type="InterPro" id="IPR013529">
    <property type="entry name" value="Glyco_hydro_42_N"/>
</dbReference>
<dbReference type="PANTHER" id="PTHR36447:SF1">
    <property type="entry name" value="BETA-GALACTOSIDASE GANA"/>
    <property type="match status" value="1"/>
</dbReference>
<feature type="non-terminal residue" evidence="8">
    <location>
        <position position="340"/>
    </location>
</feature>
<sequence>ASKMAEHYKENKAIVLWHINNEYGTYCYCENCRKAFILWLKEKYKTLENLNDKWNTTFWSHTYYEWDEIEVPSALSEILPGRLAGRDGTNFQGMAIDYKRFMSNSILGCFINEKEAIREHMPDTPVTTNIWGISTNINLFEWAKHYDIASWDNYPSNLDKPSDVAFRHSVVRGLKKQPFLIMEQTPNQQNWQDYNALKRPGVMRLLSYQGIAQGSDGVMFFQIRQSRGACEKYHAAIIPHVGNENTRIGRELMELGNELNSLSDIIIGSNIESKVAIIMDWDNWWAVEYSSGPSVDLKYLEQIQKYYGILHGLNTPVDIVQPDSDLSEYKIVIAPILYMV</sequence>
<dbReference type="SUPFAM" id="SSF51445">
    <property type="entry name" value="(Trans)glycosidases"/>
    <property type="match status" value="1"/>
</dbReference>
<evidence type="ECO:0000313" key="9">
    <source>
        <dbReference type="Proteomes" id="UP001289066"/>
    </source>
</evidence>
<dbReference type="CDD" id="cd03143">
    <property type="entry name" value="A4_beta-galactosidase_middle_domain"/>
    <property type="match status" value="1"/>
</dbReference>
<dbReference type="Pfam" id="PF08532">
    <property type="entry name" value="Glyco_hydro_42M"/>
    <property type="match status" value="1"/>
</dbReference>
<gene>
    <name evidence="8" type="ORF">GNF81_14815</name>
</gene>
<reference evidence="8" key="1">
    <citation type="submission" date="2019-11" db="EMBL/GenBank/DDBJ databases">
        <title>Characterization of Clostridium perfringens isolates from swine manure treated agricultural soils.</title>
        <authorList>
            <person name="Wushke S.T."/>
        </authorList>
    </citation>
    <scope>NUCLEOTIDE SEQUENCE</scope>
    <source>
        <strain evidence="8">X15</strain>
    </source>
</reference>
<dbReference type="InterPro" id="IPR013738">
    <property type="entry name" value="Beta_galactosidase_Trimer"/>
</dbReference>
<feature type="domain" description="Beta-galactosidase trimerisation" evidence="7">
    <location>
        <begin position="274"/>
        <end position="340"/>
    </location>
</feature>
<dbReference type="InterPro" id="IPR017853">
    <property type="entry name" value="GH"/>
</dbReference>
<protein>
    <recommendedName>
        <fullName evidence="3">beta-galactosidase</fullName>
        <ecNumber evidence="3">3.2.1.23</ecNumber>
    </recommendedName>
</protein>
<evidence type="ECO:0000259" key="6">
    <source>
        <dbReference type="Pfam" id="PF02449"/>
    </source>
</evidence>
<evidence type="ECO:0000256" key="2">
    <source>
        <dbReference type="ARBA" id="ARBA00005940"/>
    </source>
</evidence>
<feature type="domain" description="Glycoside hydrolase family 42 N-terminal" evidence="6">
    <location>
        <begin position="2"/>
        <end position="262"/>
    </location>
</feature>
<evidence type="ECO:0000259" key="7">
    <source>
        <dbReference type="Pfam" id="PF08532"/>
    </source>
</evidence>
<dbReference type="Proteomes" id="UP001289066">
    <property type="component" value="Unassembled WGS sequence"/>
</dbReference>
<dbReference type="GO" id="GO:0004565">
    <property type="term" value="F:beta-galactosidase activity"/>
    <property type="evidence" value="ECO:0007669"/>
    <property type="project" value="UniProtKB-EC"/>
</dbReference>
<dbReference type="EC" id="3.2.1.23" evidence="3"/>
<evidence type="ECO:0000313" key="8">
    <source>
        <dbReference type="EMBL" id="MDZ5034015.1"/>
    </source>
</evidence>
<comment type="similarity">
    <text evidence="2">Belongs to the glycosyl hydrolase 42 family.</text>
</comment>
<dbReference type="GO" id="GO:0009341">
    <property type="term" value="C:beta-galactosidase complex"/>
    <property type="evidence" value="ECO:0007669"/>
    <property type="project" value="InterPro"/>
</dbReference>
<dbReference type="SUPFAM" id="SSF52317">
    <property type="entry name" value="Class I glutamine amidotransferase-like"/>
    <property type="match status" value="1"/>
</dbReference>
<dbReference type="RefSeq" id="WP_322412538.1">
    <property type="nucleotide sequence ID" value="NZ_WNVG01000147.1"/>
</dbReference>
<name>A0AAW9IYD5_CLOPF</name>
<evidence type="ECO:0000256" key="3">
    <source>
        <dbReference type="ARBA" id="ARBA00012756"/>
    </source>
</evidence>
<dbReference type="Pfam" id="PF02449">
    <property type="entry name" value="Glyco_hydro_42"/>
    <property type="match status" value="1"/>
</dbReference>
<comment type="catalytic activity">
    <reaction evidence="1">
        <text>Hydrolysis of terminal non-reducing beta-D-galactose residues in beta-D-galactosides.</text>
        <dbReference type="EC" id="3.2.1.23"/>
    </reaction>
</comment>
<keyword evidence="5" id="KW-0326">Glycosidase</keyword>
<keyword evidence="4" id="KW-0378">Hydrolase</keyword>
<dbReference type="Gene3D" id="3.40.50.880">
    <property type="match status" value="1"/>
</dbReference>
<evidence type="ECO:0000256" key="5">
    <source>
        <dbReference type="ARBA" id="ARBA00023295"/>
    </source>
</evidence>
<dbReference type="GO" id="GO:0005975">
    <property type="term" value="P:carbohydrate metabolic process"/>
    <property type="evidence" value="ECO:0007669"/>
    <property type="project" value="InterPro"/>
</dbReference>
<dbReference type="InterPro" id="IPR003476">
    <property type="entry name" value="Glyco_hydro_42"/>
</dbReference>
<proteinExistence type="inferred from homology"/>
<dbReference type="PANTHER" id="PTHR36447">
    <property type="entry name" value="BETA-GALACTOSIDASE GANA"/>
    <property type="match status" value="1"/>
</dbReference>
<dbReference type="EMBL" id="WNVG01000147">
    <property type="protein sequence ID" value="MDZ5034015.1"/>
    <property type="molecule type" value="Genomic_DNA"/>
</dbReference>
<organism evidence="8 9">
    <name type="scientific">Clostridium perfringens</name>
    <dbReference type="NCBI Taxonomy" id="1502"/>
    <lineage>
        <taxon>Bacteria</taxon>
        <taxon>Bacillati</taxon>
        <taxon>Bacillota</taxon>
        <taxon>Clostridia</taxon>
        <taxon>Eubacteriales</taxon>
        <taxon>Clostridiaceae</taxon>
        <taxon>Clostridium</taxon>
    </lineage>
</organism>
<evidence type="ECO:0000256" key="4">
    <source>
        <dbReference type="ARBA" id="ARBA00022801"/>
    </source>
</evidence>
<dbReference type="Gene3D" id="3.20.20.80">
    <property type="entry name" value="Glycosidases"/>
    <property type="match status" value="1"/>
</dbReference>
<accession>A0AAW9IYD5</accession>
<comment type="caution">
    <text evidence="8">The sequence shown here is derived from an EMBL/GenBank/DDBJ whole genome shotgun (WGS) entry which is preliminary data.</text>
</comment>
<dbReference type="InterPro" id="IPR029062">
    <property type="entry name" value="Class_I_gatase-like"/>
</dbReference>
<dbReference type="AlphaFoldDB" id="A0AAW9IYD5"/>
<evidence type="ECO:0000256" key="1">
    <source>
        <dbReference type="ARBA" id="ARBA00001412"/>
    </source>
</evidence>